<evidence type="ECO:0000313" key="3">
    <source>
        <dbReference type="Proteomes" id="UP000031014"/>
    </source>
</evidence>
<comment type="caution">
    <text evidence="2">The sequence shown here is derived from an EMBL/GenBank/DDBJ whole genome shotgun (WGS) entry which is preliminary data.</text>
</comment>
<dbReference type="AlphaFoldDB" id="A0A0A8X5M5"/>
<dbReference type="Pfam" id="PF13401">
    <property type="entry name" value="AAA_22"/>
    <property type="match status" value="1"/>
</dbReference>
<proteinExistence type="predicted"/>
<gene>
    <name evidence="2" type="ORF">SAMD00020551_1533</name>
</gene>
<name>A0A0A8X5M5_MESS1</name>
<dbReference type="InterPro" id="IPR027417">
    <property type="entry name" value="P-loop_NTPase"/>
</dbReference>
<organism evidence="2 3">
    <name type="scientific">Mesobacillus selenatarsenatis (strain DSM 18680 / JCM 14380 / FERM P-15431 / SF-1)</name>
    <dbReference type="NCBI Taxonomy" id="1321606"/>
    <lineage>
        <taxon>Bacteria</taxon>
        <taxon>Bacillati</taxon>
        <taxon>Bacillota</taxon>
        <taxon>Bacilli</taxon>
        <taxon>Bacillales</taxon>
        <taxon>Bacillaceae</taxon>
        <taxon>Mesobacillus</taxon>
    </lineage>
</organism>
<evidence type="ECO:0000259" key="1">
    <source>
        <dbReference type="Pfam" id="PF13401"/>
    </source>
</evidence>
<dbReference type="OrthoDB" id="8903747at2"/>
<protein>
    <recommendedName>
        <fullName evidence="1">ORC1/DEAH AAA+ ATPase domain-containing protein</fullName>
    </recommendedName>
</protein>
<dbReference type="InterPro" id="IPR049945">
    <property type="entry name" value="AAA_22"/>
</dbReference>
<feature type="domain" description="ORC1/DEAH AAA+ ATPase" evidence="1">
    <location>
        <begin position="56"/>
        <end position="186"/>
    </location>
</feature>
<dbReference type="EMBL" id="BASE01000031">
    <property type="protein sequence ID" value="GAM13391.1"/>
    <property type="molecule type" value="Genomic_DNA"/>
</dbReference>
<dbReference type="RefSeq" id="WP_041965239.1">
    <property type="nucleotide sequence ID" value="NZ_BASE01000031.1"/>
</dbReference>
<keyword evidence="3" id="KW-1185">Reference proteome</keyword>
<dbReference type="SUPFAM" id="SSF52540">
    <property type="entry name" value="P-loop containing nucleoside triphosphate hydrolases"/>
    <property type="match status" value="1"/>
</dbReference>
<dbReference type="STRING" id="1321606.SAMD00020551_1533"/>
<dbReference type="Proteomes" id="UP000031014">
    <property type="component" value="Unassembled WGS sequence"/>
</dbReference>
<sequence>MEQANQIQAPQDLDRPIIPNGSHPIETGRYLLATNEIQKLYFKIQQCLNNRFPGAIIYGRPRLGKTRAIKYLTHILPNEFEGLPIYFITCRKYKNPNEAVFFEDLLIDVGHGIPFSGKANVKRQRLLKFLIQEAEVSRQKRIVLFIDDAQRLHEIQYGWLMDINNELDRFGVSLTVFLVGQQELLDQRSVFLELGQAQIIGRFMVQQHKFEGVCNRSDMYECLLGYDEDCEFPANSGFSFTKYYFPDAFVNGFRLANYTDELMEIYTEMRREAGLSSRFEIPMQYLTLAIEYALKKYGVEGEDLSSISKTQWIDAITYSSYIESELYSAI</sequence>
<dbReference type="Gene3D" id="3.40.50.300">
    <property type="entry name" value="P-loop containing nucleotide triphosphate hydrolases"/>
    <property type="match status" value="1"/>
</dbReference>
<accession>A0A0A8X5M5</accession>
<dbReference type="GO" id="GO:0016887">
    <property type="term" value="F:ATP hydrolysis activity"/>
    <property type="evidence" value="ECO:0007669"/>
    <property type="project" value="InterPro"/>
</dbReference>
<reference evidence="2 3" key="1">
    <citation type="submission" date="2013-06" db="EMBL/GenBank/DDBJ databases">
        <title>Whole genome shotgun sequence of Bacillus selenatarsenatis SF-1.</title>
        <authorList>
            <person name="Kuroda M."/>
            <person name="Sei K."/>
            <person name="Yamashita M."/>
            <person name="Ike M."/>
        </authorList>
    </citation>
    <scope>NUCLEOTIDE SEQUENCE [LARGE SCALE GENOMIC DNA]</scope>
    <source>
        <strain evidence="2 3">SF-1</strain>
    </source>
</reference>
<evidence type="ECO:0000313" key="2">
    <source>
        <dbReference type="EMBL" id="GAM13391.1"/>
    </source>
</evidence>